<protein>
    <submittedName>
        <fullName evidence="1">Uncharacterized protein</fullName>
    </submittedName>
</protein>
<dbReference type="EMBL" id="BARS01045820">
    <property type="protein sequence ID" value="GAG36928.1"/>
    <property type="molecule type" value="Genomic_DNA"/>
</dbReference>
<comment type="caution">
    <text evidence="1">The sequence shown here is derived from an EMBL/GenBank/DDBJ whole genome shotgun (WGS) entry which is preliminary data.</text>
</comment>
<sequence>MNLGCLLPLIDEMPGYRQLLEALFSKNSKKSGVEQRVVVLDEAKPYLLAALHR</sequence>
<accession>X0XJU8</accession>
<name>X0XJU8_9ZZZZ</name>
<dbReference type="AlphaFoldDB" id="X0XJU8"/>
<evidence type="ECO:0000313" key="1">
    <source>
        <dbReference type="EMBL" id="GAG36928.1"/>
    </source>
</evidence>
<reference evidence="1" key="1">
    <citation type="journal article" date="2014" name="Front. Microbiol.">
        <title>High frequency of phylogenetically diverse reductive dehalogenase-homologous genes in deep subseafloor sedimentary metagenomes.</title>
        <authorList>
            <person name="Kawai M."/>
            <person name="Futagami T."/>
            <person name="Toyoda A."/>
            <person name="Takaki Y."/>
            <person name="Nishi S."/>
            <person name="Hori S."/>
            <person name="Arai W."/>
            <person name="Tsubouchi T."/>
            <person name="Morono Y."/>
            <person name="Uchiyama I."/>
            <person name="Ito T."/>
            <person name="Fujiyama A."/>
            <person name="Inagaki F."/>
            <person name="Takami H."/>
        </authorList>
    </citation>
    <scope>NUCLEOTIDE SEQUENCE</scope>
    <source>
        <strain evidence="1">Expedition CK06-06</strain>
    </source>
</reference>
<proteinExistence type="predicted"/>
<feature type="non-terminal residue" evidence="1">
    <location>
        <position position="53"/>
    </location>
</feature>
<gene>
    <name evidence="1" type="ORF">S01H1_69055</name>
</gene>
<organism evidence="1">
    <name type="scientific">marine sediment metagenome</name>
    <dbReference type="NCBI Taxonomy" id="412755"/>
    <lineage>
        <taxon>unclassified sequences</taxon>
        <taxon>metagenomes</taxon>
        <taxon>ecological metagenomes</taxon>
    </lineage>
</organism>